<dbReference type="InterPro" id="IPR005123">
    <property type="entry name" value="Oxoglu/Fe-dep_dioxygenase_dom"/>
</dbReference>
<dbReference type="AlphaFoldDB" id="A0A0D3JBV6"/>
<keyword evidence="8" id="KW-1185">Reference proteome</keyword>
<keyword evidence="3" id="KW-0223">Dioxygenase</keyword>
<keyword evidence="4" id="KW-0560">Oxidoreductase</keyword>
<dbReference type="RefSeq" id="XP_005773420.1">
    <property type="nucleotide sequence ID" value="XM_005773363.1"/>
</dbReference>
<keyword evidence="5" id="KW-0408">Iron</keyword>
<sequence length="333" mass="35830">MLPPALLAASIPLPTPSVNTETLAKDLYVEKSFLTDAEAASLAAKLASFPDEAWLAGEAIRMLPHHGGMTDRLAERVQAVRYVPGYPGFDLHTDSTDTTAVLYLNDIPPRFGGELEFPLVNVSVTPTAGKLAFWASDRSTEHHLRAELHRVRPMTSGSPYRYTISFLMNITTRSGASHAAPEAPTPRNQVQHAVSRRLLMADGGEGAEHAHGPAHTHALGCNFTPDPADPTKHTHALGCNFTPDPFDPAKHTHALGCNFTPDPADPAKHTHALGCNFIPEHTHTHTHTLGCNFIPCCSETAAHTHARTIIGNSDTHHHLLFASHAAPACNTAC</sequence>
<dbReference type="GO" id="GO:0016705">
    <property type="term" value="F:oxidoreductase activity, acting on paired donors, with incorporation or reduction of molecular oxygen"/>
    <property type="evidence" value="ECO:0007669"/>
    <property type="project" value="InterPro"/>
</dbReference>
<evidence type="ECO:0000256" key="4">
    <source>
        <dbReference type="ARBA" id="ARBA00023002"/>
    </source>
</evidence>
<dbReference type="GO" id="GO:0005506">
    <property type="term" value="F:iron ion binding"/>
    <property type="evidence" value="ECO:0007669"/>
    <property type="project" value="InterPro"/>
</dbReference>
<evidence type="ECO:0000256" key="2">
    <source>
        <dbReference type="ARBA" id="ARBA00022723"/>
    </source>
</evidence>
<dbReference type="Proteomes" id="UP000013827">
    <property type="component" value="Unassembled WGS sequence"/>
</dbReference>
<keyword evidence="2" id="KW-0479">Metal-binding</keyword>
<dbReference type="GO" id="GO:0051213">
    <property type="term" value="F:dioxygenase activity"/>
    <property type="evidence" value="ECO:0007669"/>
    <property type="project" value="UniProtKB-KW"/>
</dbReference>
<dbReference type="InterPro" id="IPR044862">
    <property type="entry name" value="Pro_4_hyd_alph_FE2OG_OXY"/>
</dbReference>
<dbReference type="KEGG" id="ehx:EMIHUDRAFT_208067"/>
<dbReference type="SMART" id="SM00702">
    <property type="entry name" value="P4Hc"/>
    <property type="match status" value="1"/>
</dbReference>
<dbReference type="PaxDb" id="2903-EOD20991"/>
<evidence type="ECO:0000256" key="1">
    <source>
        <dbReference type="ARBA" id="ARBA00001961"/>
    </source>
</evidence>
<dbReference type="Gene3D" id="2.60.120.620">
    <property type="entry name" value="q2cbj1_9rhob like domain"/>
    <property type="match status" value="1"/>
</dbReference>
<evidence type="ECO:0000313" key="7">
    <source>
        <dbReference type="EnsemblProtists" id="EOD20991"/>
    </source>
</evidence>
<dbReference type="EnsemblProtists" id="EOD20991">
    <property type="protein sequence ID" value="EOD20991"/>
    <property type="gene ID" value="EMIHUDRAFT_208067"/>
</dbReference>
<proteinExistence type="predicted"/>
<reference evidence="8" key="1">
    <citation type="journal article" date="2013" name="Nature">
        <title>Pan genome of the phytoplankton Emiliania underpins its global distribution.</title>
        <authorList>
            <person name="Read B.A."/>
            <person name="Kegel J."/>
            <person name="Klute M.J."/>
            <person name="Kuo A."/>
            <person name="Lefebvre S.C."/>
            <person name="Maumus F."/>
            <person name="Mayer C."/>
            <person name="Miller J."/>
            <person name="Monier A."/>
            <person name="Salamov A."/>
            <person name="Young J."/>
            <person name="Aguilar M."/>
            <person name="Claverie J.M."/>
            <person name="Frickenhaus S."/>
            <person name="Gonzalez K."/>
            <person name="Herman E.K."/>
            <person name="Lin Y.C."/>
            <person name="Napier J."/>
            <person name="Ogata H."/>
            <person name="Sarno A.F."/>
            <person name="Shmutz J."/>
            <person name="Schroeder D."/>
            <person name="de Vargas C."/>
            <person name="Verret F."/>
            <person name="von Dassow P."/>
            <person name="Valentin K."/>
            <person name="Van de Peer Y."/>
            <person name="Wheeler G."/>
            <person name="Dacks J.B."/>
            <person name="Delwiche C.F."/>
            <person name="Dyhrman S.T."/>
            <person name="Glockner G."/>
            <person name="John U."/>
            <person name="Richards T."/>
            <person name="Worden A.Z."/>
            <person name="Zhang X."/>
            <person name="Grigoriev I.V."/>
            <person name="Allen A.E."/>
            <person name="Bidle K."/>
            <person name="Borodovsky M."/>
            <person name="Bowler C."/>
            <person name="Brownlee C."/>
            <person name="Cock J.M."/>
            <person name="Elias M."/>
            <person name="Gladyshev V.N."/>
            <person name="Groth M."/>
            <person name="Guda C."/>
            <person name="Hadaegh A."/>
            <person name="Iglesias-Rodriguez M.D."/>
            <person name="Jenkins J."/>
            <person name="Jones B.M."/>
            <person name="Lawson T."/>
            <person name="Leese F."/>
            <person name="Lindquist E."/>
            <person name="Lobanov A."/>
            <person name="Lomsadze A."/>
            <person name="Malik S.B."/>
            <person name="Marsh M.E."/>
            <person name="Mackinder L."/>
            <person name="Mock T."/>
            <person name="Mueller-Roeber B."/>
            <person name="Pagarete A."/>
            <person name="Parker M."/>
            <person name="Probert I."/>
            <person name="Quesneville H."/>
            <person name="Raines C."/>
            <person name="Rensing S.A."/>
            <person name="Riano-Pachon D.M."/>
            <person name="Richier S."/>
            <person name="Rokitta S."/>
            <person name="Shiraiwa Y."/>
            <person name="Soanes D.M."/>
            <person name="van der Giezen M."/>
            <person name="Wahlund T.M."/>
            <person name="Williams B."/>
            <person name="Wilson W."/>
            <person name="Wolfe G."/>
            <person name="Wurch L.L."/>
        </authorList>
    </citation>
    <scope>NUCLEOTIDE SEQUENCE</scope>
</reference>
<evidence type="ECO:0000313" key="8">
    <source>
        <dbReference type="Proteomes" id="UP000013827"/>
    </source>
</evidence>
<comment type="cofactor">
    <cofactor evidence="1">
        <name>L-ascorbate</name>
        <dbReference type="ChEBI" id="CHEBI:38290"/>
    </cofactor>
</comment>
<organism evidence="7 8">
    <name type="scientific">Emiliania huxleyi (strain CCMP1516)</name>
    <dbReference type="NCBI Taxonomy" id="280463"/>
    <lineage>
        <taxon>Eukaryota</taxon>
        <taxon>Haptista</taxon>
        <taxon>Haptophyta</taxon>
        <taxon>Prymnesiophyceae</taxon>
        <taxon>Isochrysidales</taxon>
        <taxon>Noelaerhabdaceae</taxon>
        <taxon>Emiliania</taxon>
    </lineage>
</organism>
<dbReference type="GO" id="GO:0031418">
    <property type="term" value="F:L-ascorbic acid binding"/>
    <property type="evidence" value="ECO:0007669"/>
    <property type="project" value="InterPro"/>
</dbReference>
<evidence type="ECO:0000259" key="6">
    <source>
        <dbReference type="PROSITE" id="PS51471"/>
    </source>
</evidence>
<feature type="domain" description="Fe2OG dioxygenase" evidence="6">
    <location>
        <begin position="73"/>
        <end position="170"/>
    </location>
</feature>
<dbReference type="GeneID" id="17266538"/>
<evidence type="ECO:0000256" key="3">
    <source>
        <dbReference type="ARBA" id="ARBA00022964"/>
    </source>
</evidence>
<name>A0A0D3JBV6_EMIH1</name>
<dbReference type="PROSITE" id="PS51471">
    <property type="entry name" value="FE2OG_OXY"/>
    <property type="match status" value="1"/>
</dbReference>
<dbReference type="Pfam" id="PF13640">
    <property type="entry name" value="2OG-FeII_Oxy_3"/>
    <property type="match status" value="1"/>
</dbReference>
<reference evidence="7" key="2">
    <citation type="submission" date="2024-10" db="UniProtKB">
        <authorList>
            <consortium name="EnsemblProtists"/>
        </authorList>
    </citation>
    <scope>IDENTIFICATION</scope>
</reference>
<protein>
    <recommendedName>
        <fullName evidence="6">Fe2OG dioxygenase domain-containing protein</fullName>
    </recommendedName>
</protein>
<evidence type="ECO:0000256" key="5">
    <source>
        <dbReference type="ARBA" id="ARBA00023004"/>
    </source>
</evidence>
<dbReference type="InterPro" id="IPR006620">
    <property type="entry name" value="Pro_4_hyd_alph"/>
</dbReference>
<accession>A0A0D3JBV6</accession>
<dbReference type="HOGENOM" id="CLU_835300_0_0_1"/>